<dbReference type="EMBL" id="JBFNXQ010000006">
    <property type="protein sequence ID" value="MEX5717441.1"/>
    <property type="molecule type" value="Genomic_DNA"/>
</dbReference>
<comment type="caution">
    <text evidence="2">The sequence shown here is derived from an EMBL/GenBank/DDBJ whole genome shotgun (WGS) entry which is preliminary data.</text>
</comment>
<evidence type="ECO:0000313" key="3">
    <source>
        <dbReference type="Proteomes" id="UP001560045"/>
    </source>
</evidence>
<feature type="domain" description="AB hydrolase-1" evidence="1">
    <location>
        <begin position="29"/>
        <end position="268"/>
    </location>
</feature>
<reference evidence="2 3" key="1">
    <citation type="submission" date="2024-06" db="EMBL/GenBank/DDBJ databases">
        <title>Draft genome sequence of Geodermatophilus badlandi, a novel member of the Geodermatophilaceae isolated from badland sedimentary rocks in the Red desert, Wyoming, USA.</title>
        <authorList>
            <person name="Ben Tekaya S."/>
            <person name="Nouioui I."/>
            <person name="Flores G.M."/>
            <person name="Shaal M.N."/>
            <person name="Bredoire F."/>
            <person name="Basile F."/>
            <person name="Van Diepen L."/>
            <person name="Ward N.L."/>
        </authorList>
    </citation>
    <scope>NUCLEOTIDE SEQUENCE [LARGE SCALE GENOMIC DNA]</scope>
    <source>
        <strain evidence="2 3">WL48A</strain>
    </source>
</reference>
<accession>A0ABV3XCI7</accession>
<evidence type="ECO:0000313" key="2">
    <source>
        <dbReference type="EMBL" id="MEX5717441.1"/>
    </source>
</evidence>
<dbReference type="InterPro" id="IPR029058">
    <property type="entry name" value="AB_hydrolase_fold"/>
</dbReference>
<dbReference type="Pfam" id="PF12697">
    <property type="entry name" value="Abhydrolase_6"/>
    <property type="match status" value="1"/>
</dbReference>
<proteinExistence type="predicted"/>
<protein>
    <submittedName>
        <fullName evidence="2">Alpha/beta fold hydrolase</fullName>
    </submittedName>
</protein>
<dbReference type="SUPFAM" id="SSF53474">
    <property type="entry name" value="alpha/beta-Hydrolases"/>
    <property type="match status" value="1"/>
</dbReference>
<dbReference type="InterPro" id="IPR000073">
    <property type="entry name" value="AB_hydrolase_1"/>
</dbReference>
<name>A0ABV3XCI7_9ACTN</name>
<dbReference type="RefSeq" id="WP_369203279.1">
    <property type="nucleotide sequence ID" value="NZ_JBFNXQ010000006.1"/>
</dbReference>
<gene>
    <name evidence="2" type="ORF">ABQ292_03545</name>
</gene>
<dbReference type="PANTHER" id="PTHR43798">
    <property type="entry name" value="MONOACYLGLYCEROL LIPASE"/>
    <property type="match status" value="1"/>
</dbReference>
<sequence length="282" mass="30158">MTAAPRPSTVTSADGTTIAFLTVGQGDPVILVGGRMRTAEDYLPLARSLTPRFSVHLIDRRGRGSSGPQGPDHSIARECDDVLALQASTGAVRVFGHSYGGLVALRTAARAPVFDRIAVYEPGVSVGGSIPTAWMPRYRELLGVGDPRGAFAHFVRGSGHAPGPVARLPLWYLRTVLRLVVRAPQWRRMEPLLASNLAEHEEVRRLDGDLTAFAAVAAQVLLLGGSRSPQPATVDTLQHLRAVLPSASIELLDGLDHNAPDEHAPDVVGTRVRRFLETTPSG</sequence>
<keyword evidence="2" id="KW-0378">Hydrolase</keyword>
<dbReference type="Gene3D" id="3.40.50.1820">
    <property type="entry name" value="alpha/beta hydrolase"/>
    <property type="match status" value="1"/>
</dbReference>
<dbReference type="GO" id="GO:0016787">
    <property type="term" value="F:hydrolase activity"/>
    <property type="evidence" value="ECO:0007669"/>
    <property type="project" value="UniProtKB-KW"/>
</dbReference>
<dbReference type="Proteomes" id="UP001560045">
    <property type="component" value="Unassembled WGS sequence"/>
</dbReference>
<organism evidence="2 3">
    <name type="scientific">Geodermatophilus maliterrae</name>
    <dbReference type="NCBI Taxonomy" id="3162531"/>
    <lineage>
        <taxon>Bacteria</taxon>
        <taxon>Bacillati</taxon>
        <taxon>Actinomycetota</taxon>
        <taxon>Actinomycetes</taxon>
        <taxon>Geodermatophilales</taxon>
        <taxon>Geodermatophilaceae</taxon>
        <taxon>Geodermatophilus</taxon>
    </lineage>
</organism>
<keyword evidence="3" id="KW-1185">Reference proteome</keyword>
<evidence type="ECO:0000259" key="1">
    <source>
        <dbReference type="Pfam" id="PF12697"/>
    </source>
</evidence>
<dbReference type="InterPro" id="IPR050266">
    <property type="entry name" value="AB_hydrolase_sf"/>
</dbReference>